<dbReference type="Pfam" id="PF00571">
    <property type="entry name" value="CBS"/>
    <property type="match status" value="2"/>
</dbReference>
<keyword evidence="4" id="KW-1185">Reference proteome</keyword>
<dbReference type="CDD" id="cd06426">
    <property type="entry name" value="NTP_transferase_like_2"/>
    <property type="match status" value="1"/>
</dbReference>
<dbReference type="STRING" id="197479.BFW38_12140"/>
<protein>
    <submittedName>
        <fullName evidence="3">Alcohol dehydrogenase</fullName>
    </submittedName>
</protein>
<dbReference type="Pfam" id="PF00483">
    <property type="entry name" value="NTP_transferase"/>
    <property type="match status" value="1"/>
</dbReference>
<feature type="domain" description="CBS" evidence="2">
    <location>
        <begin position="66"/>
        <end position="122"/>
    </location>
</feature>
<dbReference type="Gene3D" id="3.90.550.10">
    <property type="entry name" value="Spore Coat Polysaccharide Biosynthesis Protein SpsA, Chain A"/>
    <property type="match status" value="1"/>
</dbReference>
<sequence>MKAWRNTLTSPSTPLKEAIKKMDKSAQQILIIVNKKEELLGTVTDGDIRRSLINEINLEIPISEIMNKNPHSAKPEWGKNKIIKFMEEHSISQVPIVDQNGIVIGIKNLRNLLNTTSKENPVFIMAGGFGKRLHPLTKDCPKPLLKIGKKPILEIILESFIEAGFYNFFISTHYMPEKIQDYFGDGSNWGVTINYIHEEQPLGTAGALGLLPKDKINSPLFMINGDILTNLDYHSLLKEHIENNSDITVCVRQHEYQIPYGIIESEDTKIISIKEKPTYKFDVNAGIYLISPNIIKNAPSNKKMDMPELIKENIKSKKKINLFKLNDYWLDIGRMDDFKQAQSDIIEFFS</sequence>
<dbReference type="SMART" id="SM00116">
    <property type="entry name" value="CBS"/>
    <property type="match status" value="2"/>
</dbReference>
<organism evidence="3 4">
    <name type="scientific">Terasakiispira papahanaumokuakeensis</name>
    <dbReference type="NCBI Taxonomy" id="197479"/>
    <lineage>
        <taxon>Bacteria</taxon>
        <taxon>Pseudomonadati</taxon>
        <taxon>Pseudomonadota</taxon>
        <taxon>Gammaproteobacteria</taxon>
        <taxon>Oceanospirillales</taxon>
        <taxon>Terasakiispira</taxon>
    </lineage>
</organism>
<evidence type="ECO:0000313" key="4">
    <source>
        <dbReference type="Proteomes" id="UP000094291"/>
    </source>
</evidence>
<dbReference type="InterPro" id="IPR029044">
    <property type="entry name" value="Nucleotide-diphossugar_trans"/>
</dbReference>
<dbReference type="InterPro" id="IPR005835">
    <property type="entry name" value="NTP_transferase_dom"/>
</dbReference>
<dbReference type="InterPro" id="IPR000644">
    <property type="entry name" value="CBS_dom"/>
</dbReference>
<evidence type="ECO:0000256" key="1">
    <source>
        <dbReference type="PROSITE-ProRule" id="PRU00703"/>
    </source>
</evidence>
<dbReference type="Gene3D" id="3.10.580.10">
    <property type="entry name" value="CBS-domain"/>
    <property type="match status" value="1"/>
</dbReference>
<dbReference type="InterPro" id="IPR046342">
    <property type="entry name" value="CBS_dom_sf"/>
</dbReference>
<dbReference type="OrthoDB" id="9803871at2"/>
<reference evidence="3 4" key="1">
    <citation type="submission" date="2016-08" db="EMBL/GenBank/DDBJ databases">
        <authorList>
            <person name="Seilhamer J.J."/>
        </authorList>
    </citation>
    <scope>NUCLEOTIDE SEQUENCE [LARGE SCALE GENOMIC DNA]</scope>
    <source>
        <strain evidence="3 4">PH27A</strain>
    </source>
</reference>
<keyword evidence="1" id="KW-0129">CBS domain</keyword>
<dbReference type="Proteomes" id="UP000094291">
    <property type="component" value="Unassembled WGS sequence"/>
</dbReference>
<gene>
    <name evidence="3" type="ORF">BFW38_12140</name>
</gene>
<dbReference type="SUPFAM" id="SSF53448">
    <property type="entry name" value="Nucleotide-diphospho-sugar transferases"/>
    <property type="match status" value="1"/>
</dbReference>
<dbReference type="RefSeq" id="WP_068999055.1">
    <property type="nucleotide sequence ID" value="NZ_MDTQ01000001.1"/>
</dbReference>
<evidence type="ECO:0000313" key="3">
    <source>
        <dbReference type="EMBL" id="ODC04164.1"/>
    </source>
</evidence>
<proteinExistence type="predicted"/>
<dbReference type="PANTHER" id="PTHR22572">
    <property type="entry name" value="SUGAR-1-PHOSPHATE GUANYL TRANSFERASE"/>
    <property type="match status" value="1"/>
</dbReference>
<comment type="caution">
    <text evidence="3">The sequence shown here is derived from an EMBL/GenBank/DDBJ whole genome shotgun (WGS) entry which is preliminary data.</text>
</comment>
<dbReference type="PROSITE" id="PS51371">
    <property type="entry name" value="CBS"/>
    <property type="match status" value="2"/>
</dbReference>
<accession>A0A1E2VB14</accession>
<dbReference type="CDD" id="cd04607">
    <property type="entry name" value="CBS_pair_NTP_transferase_assoc"/>
    <property type="match status" value="1"/>
</dbReference>
<name>A0A1E2VB14_9GAMM</name>
<dbReference type="EMBL" id="MDTQ01000001">
    <property type="protein sequence ID" value="ODC04164.1"/>
    <property type="molecule type" value="Genomic_DNA"/>
</dbReference>
<feature type="domain" description="CBS" evidence="2">
    <location>
        <begin position="1"/>
        <end position="60"/>
    </location>
</feature>
<dbReference type="SUPFAM" id="SSF54631">
    <property type="entry name" value="CBS-domain pair"/>
    <property type="match status" value="1"/>
</dbReference>
<evidence type="ECO:0000259" key="2">
    <source>
        <dbReference type="PROSITE" id="PS51371"/>
    </source>
</evidence>
<dbReference type="AlphaFoldDB" id="A0A1E2VB14"/>
<dbReference type="InterPro" id="IPR050486">
    <property type="entry name" value="Mannose-1P_guanyltransferase"/>
</dbReference>